<dbReference type="GO" id="GO:0009279">
    <property type="term" value="C:cell outer membrane"/>
    <property type="evidence" value="ECO:0007669"/>
    <property type="project" value="UniProtKB-SubCell"/>
</dbReference>
<gene>
    <name evidence="8" type="ORF">FSB76_27490</name>
</gene>
<keyword evidence="9" id="KW-1185">Reference proteome</keyword>
<evidence type="ECO:0000313" key="9">
    <source>
        <dbReference type="Proteomes" id="UP000321362"/>
    </source>
</evidence>
<keyword evidence="5" id="KW-0998">Cell outer membrane</keyword>
<reference evidence="8 9" key="1">
    <citation type="journal article" date="2013" name="J. Microbiol.">
        <title>Mucilaginibacter ginsenosidivorax sp. nov., with ginsenoside converting activity isolated from sediment.</title>
        <authorList>
            <person name="Kim J.K."/>
            <person name="Choi T.E."/>
            <person name="Liu Q.M."/>
            <person name="Park H.Y."/>
            <person name="Yi T.H."/>
            <person name="Yoon M.H."/>
            <person name="Kim S.C."/>
            <person name="Im W.T."/>
        </authorList>
    </citation>
    <scope>NUCLEOTIDE SEQUENCE [LARGE SCALE GENOMIC DNA]</scope>
    <source>
        <strain evidence="8 9">KHI28</strain>
    </source>
</reference>
<evidence type="ECO:0000256" key="5">
    <source>
        <dbReference type="ARBA" id="ARBA00023237"/>
    </source>
</evidence>
<dbReference type="InterPro" id="IPR012944">
    <property type="entry name" value="SusD_RagB_dom"/>
</dbReference>
<dbReference type="Pfam" id="PF07980">
    <property type="entry name" value="SusD_RagB"/>
    <property type="match status" value="1"/>
</dbReference>
<dbReference type="PROSITE" id="PS51257">
    <property type="entry name" value="PROKAR_LIPOPROTEIN"/>
    <property type="match status" value="1"/>
</dbReference>
<dbReference type="KEGG" id="mgk:FSB76_27490"/>
<proteinExistence type="inferred from homology"/>
<evidence type="ECO:0000256" key="1">
    <source>
        <dbReference type="ARBA" id="ARBA00004442"/>
    </source>
</evidence>
<dbReference type="SUPFAM" id="SSF48452">
    <property type="entry name" value="TPR-like"/>
    <property type="match status" value="1"/>
</dbReference>
<keyword evidence="4" id="KW-0472">Membrane</keyword>
<evidence type="ECO:0000256" key="2">
    <source>
        <dbReference type="ARBA" id="ARBA00006275"/>
    </source>
</evidence>
<evidence type="ECO:0000259" key="7">
    <source>
        <dbReference type="Pfam" id="PF14322"/>
    </source>
</evidence>
<dbReference type="Proteomes" id="UP000321362">
    <property type="component" value="Chromosome"/>
</dbReference>
<evidence type="ECO:0000256" key="3">
    <source>
        <dbReference type="ARBA" id="ARBA00022729"/>
    </source>
</evidence>
<protein>
    <submittedName>
        <fullName evidence="8">RagB/SusD family nutrient uptake outer membrane protein</fullName>
    </submittedName>
</protein>
<comment type="subcellular location">
    <subcellularLocation>
        <location evidence="1">Cell outer membrane</location>
    </subcellularLocation>
</comment>
<dbReference type="InterPro" id="IPR011990">
    <property type="entry name" value="TPR-like_helical_dom_sf"/>
</dbReference>
<evidence type="ECO:0000256" key="4">
    <source>
        <dbReference type="ARBA" id="ARBA00023136"/>
    </source>
</evidence>
<accession>A0A5B8W6L5</accession>
<comment type="similarity">
    <text evidence="2">Belongs to the SusD family.</text>
</comment>
<name>A0A5B8W6L5_9SPHI</name>
<evidence type="ECO:0000313" key="8">
    <source>
        <dbReference type="EMBL" id="QEC79514.1"/>
    </source>
</evidence>
<organism evidence="8 9">
    <name type="scientific">Mucilaginibacter ginsenosidivorax</name>
    <dbReference type="NCBI Taxonomy" id="862126"/>
    <lineage>
        <taxon>Bacteria</taxon>
        <taxon>Pseudomonadati</taxon>
        <taxon>Bacteroidota</taxon>
        <taxon>Sphingobacteriia</taxon>
        <taxon>Sphingobacteriales</taxon>
        <taxon>Sphingobacteriaceae</taxon>
        <taxon>Mucilaginibacter</taxon>
    </lineage>
</organism>
<dbReference type="InterPro" id="IPR033985">
    <property type="entry name" value="SusD-like_N"/>
</dbReference>
<dbReference type="EMBL" id="CP042437">
    <property type="protein sequence ID" value="QEC79514.1"/>
    <property type="molecule type" value="Genomic_DNA"/>
</dbReference>
<sequence>MICVMKKIYTIFSLTLLFFTGISCKKVLDLQPTSSFSTNTVWTDPALIQVFVNQIYKESVFAFKDGGFGWGSQTDELYSNFNWCNENTYILGQATPDNQGSSFPLNYSSTLNYWTTLYSTIQKTNQFFQNVVQADTVGHGAQLNNMKGEVHFLRALCYFELLKRFGGVPLITKVYTVNDNTFNESRATWDQTRDFILADIAAAAAILPKTYSSADYGKATLGAALALKSRLLLYAASPTYNTGNDASRWQAASDAAKAVIDLGQYSLHGNSSTYNTIFTDFFNSEVIFSRVFSATVQEDRYNTLYRDLSPNGYNGYSAYNVLEQMVEDFDMADGTPFSWANSGTNPYQNRDPRFYADILYNGAPFQGRGAQFYEGGLDSKESSLSPWNASKTGYTMRKMVDESYNFNIQPYSACQWVSFRLAEIYLNYAEAQAALGNSGQALLYLNKIRDRAGMPAITATGAALTDAIRHERRIELCFEGHRYFDLRRWGIAEIGSKDGLGITITPTSPANTSFTYKVVTMQKRTWVPSFYYYPIPRKEIQINPNLKQNPNYN</sequence>
<dbReference type="AlphaFoldDB" id="A0A5B8W6L5"/>
<evidence type="ECO:0000259" key="6">
    <source>
        <dbReference type="Pfam" id="PF07980"/>
    </source>
</evidence>
<keyword evidence="3" id="KW-0732">Signal</keyword>
<feature type="domain" description="SusD-like N-terminal" evidence="7">
    <location>
        <begin position="106"/>
        <end position="233"/>
    </location>
</feature>
<dbReference type="Gene3D" id="1.25.40.390">
    <property type="match status" value="1"/>
</dbReference>
<feature type="domain" description="RagB/SusD" evidence="6">
    <location>
        <begin position="285"/>
        <end position="552"/>
    </location>
</feature>
<dbReference type="Pfam" id="PF14322">
    <property type="entry name" value="SusD-like_3"/>
    <property type="match status" value="1"/>
</dbReference>
<dbReference type="CDD" id="cd08977">
    <property type="entry name" value="SusD"/>
    <property type="match status" value="1"/>
</dbReference>